<sequence length="314" mass="35865">MNDPMTDQATEGSARGELERSQFPHLTEFEWDALHLHATSSEAVTPKLLMQGTPDQHHEAAQGFLVRELAVARQRVPTPPSTRKEDVVQLDVSKYSSKGSKRPALNRRFFKMDIACEARQLRSELARSYFLLSKLTGKAREWALGKKMTDLSCFRTMDALKDDLRRAFEPVQDETQQRAALLKPKQGLLPMREYIQLARHLASCIVKNPIDAVTQVHVFVSGMKRVYLTRTSPASLEEDFDIALREVYNVQASNTFLFPADSSRGDRQKSRYQERKKEMIARERRDNQSLFGVQEPKWTSCLLTSGSGTYIRRG</sequence>
<dbReference type="EMBL" id="BSXT01018866">
    <property type="protein sequence ID" value="GMG15106.1"/>
    <property type="molecule type" value="Genomic_DNA"/>
</dbReference>
<proteinExistence type="predicted"/>
<evidence type="ECO:0000313" key="4">
    <source>
        <dbReference type="Proteomes" id="UP001165121"/>
    </source>
</evidence>
<feature type="compositionally biased region" description="Polar residues" evidence="1">
    <location>
        <begin position="1"/>
        <end position="11"/>
    </location>
</feature>
<dbReference type="Pfam" id="PF03732">
    <property type="entry name" value="Retrotrans_gag"/>
    <property type="match status" value="1"/>
</dbReference>
<dbReference type="Proteomes" id="UP001165121">
    <property type="component" value="Unassembled WGS sequence"/>
</dbReference>
<evidence type="ECO:0000313" key="3">
    <source>
        <dbReference type="EMBL" id="GMG15106.1"/>
    </source>
</evidence>
<keyword evidence="4" id="KW-1185">Reference proteome</keyword>
<feature type="domain" description="Retrotransposon gag" evidence="2">
    <location>
        <begin position="133"/>
        <end position="224"/>
    </location>
</feature>
<evidence type="ECO:0000256" key="1">
    <source>
        <dbReference type="SAM" id="MobiDB-lite"/>
    </source>
</evidence>
<reference evidence="3" key="1">
    <citation type="submission" date="2023-04" db="EMBL/GenBank/DDBJ databases">
        <title>Phytophthora fragariaefolia NBRC 109709.</title>
        <authorList>
            <person name="Ichikawa N."/>
            <person name="Sato H."/>
            <person name="Tonouchi N."/>
        </authorList>
    </citation>
    <scope>NUCLEOTIDE SEQUENCE</scope>
    <source>
        <strain evidence="3">NBRC 109709</strain>
    </source>
</reference>
<feature type="region of interest" description="Disordered" evidence="1">
    <location>
        <begin position="1"/>
        <end position="20"/>
    </location>
</feature>
<name>A0A9W6YHX5_9STRA</name>
<protein>
    <submittedName>
        <fullName evidence="3">Unnamed protein product</fullName>
    </submittedName>
</protein>
<dbReference type="AlphaFoldDB" id="A0A9W6YHX5"/>
<organism evidence="3 4">
    <name type="scientific">Phytophthora fragariaefolia</name>
    <dbReference type="NCBI Taxonomy" id="1490495"/>
    <lineage>
        <taxon>Eukaryota</taxon>
        <taxon>Sar</taxon>
        <taxon>Stramenopiles</taxon>
        <taxon>Oomycota</taxon>
        <taxon>Peronosporomycetes</taxon>
        <taxon>Peronosporales</taxon>
        <taxon>Peronosporaceae</taxon>
        <taxon>Phytophthora</taxon>
    </lineage>
</organism>
<evidence type="ECO:0000259" key="2">
    <source>
        <dbReference type="Pfam" id="PF03732"/>
    </source>
</evidence>
<comment type="caution">
    <text evidence="3">The sequence shown here is derived from an EMBL/GenBank/DDBJ whole genome shotgun (WGS) entry which is preliminary data.</text>
</comment>
<gene>
    <name evidence="3" type="ORF">Pfra01_002933900</name>
</gene>
<dbReference type="InterPro" id="IPR005162">
    <property type="entry name" value="Retrotrans_gag_dom"/>
</dbReference>
<accession>A0A9W6YHX5</accession>